<evidence type="ECO:0000256" key="2">
    <source>
        <dbReference type="ARBA" id="ARBA00023015"/>
    </source>
</evidence>
<sequence length="295" mass="32265">MDRFDAMRVFCRVAETRSFTQTSLELGLPRSTVTDAVKSLEARLGVRLLDRTTRVVTPTLDGEAYLSACHTILAHIEDAEASFTRGEVRGRLRVDVHGTLSRHFLLPQIGSFLDRHPEVALVLSEGDRLVDLVREGIDCAVRVGVPRDSDLIARRLGELAEITCAAPAYLEKCGVPSSSDALDGHQMVAFISSVTGAVIPLEFMTAKGRREIVLPARVSVTGGETLRLAALEGHGLIQLPRYHVEADLATGRLVEVLQDAPPSPSPVCAVYPRDRQLSPRVKVFLDWLANIRFGP</sequence>
<comment type="caution">
    <text evidence="6">The sequence shown here is derived from an EMBL/GenBank/DDBJ whole genome shotgun (WGS) entry which is preliminary data.</text>
</comment>
<evidence type="ECO:0000256" key="4">
    <source>
        <dbReference type="ARBA" id="ARBA00023163"/>
    </source>
</evidence>
<keyword evidence="7" id="KW-1185">Reference proteome</keyword>
<dbReference type="OrthoDB" id="9786526at2"/>
<accession>A0A5B0DWH1</accession>
<dbReference type="InterPro" id="IPR036388">
    <property type="entry name" value="WH-like_DNA-bd_sf"/>
</dbReference>
<dbReference type="GO" id="GO:0006351">
    <property type="term" value="P:DNA-templated transcription"/>
    <property type="evidence" value="ECO:0007669"/>
    <property type="project" value="TreeGrafter"/>
</dbReference>
<dbReference type="Pfam" id="PF03466">
    <property type="entry name" value="LysR_substrate"/>
    <property type="match status" value="1"/>
</dbReference>
<comment type="similarity">
    <text evidence="1">Belongs to the LysR transcriptional regulatory family.</text>
</comment>
<dbReference type="PANTHER" id="PTHR30537:SF72">
    <property type="entry name" value="LYSR FAMILY TRANSCRIPTIONAL REGULATOR"/>
    <property type="match status" value="1"/>
</dbReference>
<dbReference type="RefSeq" id="WP_149300425.1">
    <property type="nucleotide sequence ID" value="NZ_VTWH01000002.1"/>
</dbReference>
<dbReference type="InterPro" id="IPR036390">
    <property type="entry name" value="WH_DNA-bd_sf"/>
</dbReference>
<dbReference type="AlphaFoldDB" id="A0A5B0DWH1"/>
<dbReference type="PANTHER" id="PTHR30537">
    <property type="entry name" value="HTH-TYPE TRANSCRIPTIONAL REGULATOR"/>
    <property type="match status" value="1"/>
</dbReference>
<keyword evidence="3" id="KW-0238">DNA-binding</keyword>
<reference evidence="6 7" key="1">
    <citation type="submission" date="2019-08" db="EMBL/GenBank/DDBJ databases">
        <title>Aureimonas fodiniaquatilis sp. nov., isolated from a coal mine wastewater.</title>
        <authorList>
            <person name="Kim W."/>
        </authorList>
    </citation>
    <scope>NUCLEOTIDE SEQUENCE [LARGE SCALE GENOMIC DNA]</scope>
    <source>
        <strain evidence="6 7">CAU 1482</strain>
    </source>
</reference>
<dbReference type="InterPro" id="IPR005119">
    <property type="entry name" value="LysR_subst-bd"/>
</dbReference>
<evidence type="ECO:0000313" key="7">
    <source>
        <dbReference type="Proteomes" id="UP000324738"/>
    </source>
</evidence>
<dbReference type="PROSITE" id="PS50931">
    <property type="entry name" value="HTH_LYSR"/>
    <property type="match status" value="1"/>
</dbReference>
<dbReference type="InterPro" id="IPR000847">
    <property type="entry name" value="LysR_HTH_N"/>
</dbReference>
<dbReference type="CDD" id="cd08472">
    <property type="entry name" value="PBP2_CrgA_like_3"/>
    <property type="match status" value="1"/>
</dbReference>
<dbReference type="SUPFAM" id="SSF46785">
    <property type="entry name" value="Winged helix' DNA-binding domain"/>
    <property type="match status" value="1"/>
</dbReference>
<evidence type="ECO:0000256" key="3">
    <source>
        <dbReference type="ARBA" id="ARBA00023125"/>
    </source>
</evidence>
<dbReference type="Gene3D" id="3.40.190.290">
    <property type="match status" value="1"/>
</dbReference>
<dbReference type="GO" id="GO:0003700">
    <property type="term" value="F:DNA-binding transcription factor activity"/>
    <property type="evidence" value="ECO:0007669"/>
    <property type="project" value="InterPro"/>
</dbReference>
<name>A0A5B0DWH1_9HYPH</name>
<dbReference type="EMBL" id="VTWH01000002">
    <property type="protein sequence ID" value="KAA0971114.1"/>
    <property type="molecule type" value="Genomic_DNA"/>
</dbReference>
<dbReference type="GO" id="GO:0043565">
    <property type="term" value="F:sequence-specific DNA binding"/>
    <property type="evidence" value="ECO:0007669"/>
    <property type="project" value="TreeGrafter"/>
</dbReference>
<keyword evidence="4" id="KW-0804">Transcription</keyword>
<evidence type="ECO:0000313" key="6">
    <source>
        <dbReference type="EMBL" id="KAA0971114.1"/>
    </source>
</evidence>
<organism evidence="6 7">
    <name type="scientific">Aureimonas fodinaquatilis</name>
    <dbReference type="NCBI Taxonomy" id="2565783"/>
    <lineage>
        <taxon>Bacteria</taxon>
        <taxon>Pseudomonadati</taxon>
        <taxon>Pseudomonadota</taxon>
        <taxon>Alphaproteobacteria</taxon>
        <taxon>Hyphomicrobiales</taxon>
        <taxon>Aurantimonadaceae</taxon>
        <taxon>Aureimonas</taxon>
    </lineage>
</organism>
<dbReference type="SUPFAM" id="SSF53850">
    <property type="entry name" value="Periplasmic binding protein-like II"/>
    <property type="match status" value="1"/>
</dbReference>
<dbReference type="Gene3D" id="1.10.10.10">
    <property type="entry name" value="Winged helix-like DNA-binding domain superfamily/Winged helix DNA-binding domain"/>
    <property type="match status" value="1"/>
</dbReference>
<dbReference type="InterPro" id="IPR058163">
    <property type="entry name" value="LysR-type_TF_proteobact-type"/>
</dbReference>
<evidence type="ECO:0000256" key="1">
    <source>
        <dbReference type="ARBA" id="ARBA00009437"/>
    </source>
</evidence>
<dbReference type="Proteomes" id="UP000324738">
    <property type="component" value="Unassembled WGS sequence"/>
</dbReference>
<evidence type="ECO:0000259" key="5">
    <source>
        <dbReference type="PROSITE" id="PS50931"/>
    </source>
</evidence>
<keyword evidence="2" id="KW-0805">Transcription regulation</keyword>
<dbReference type="FunFam" id="1.10.10.10:FF:000001">
    <property type="entry name" value="LysR family transcriptional regulator"/>
    <property type="match status" value="1"/>
</dbReference>
<dbReference type="Pfam" id="PF00126">
    <property type="entry name" value="HTH_1"/>
    <property type="match status" value="1"/>
</dbReference>
<protein>
    <submittedName>
        <fullName evidence="6">LysR family transcriptional regulator</fullName>
    </submittedName>
</protein>
<feature type="domain" description="HTH lysR-type" evidence="5">
    <location>
        <begin position="1"/>
        <end position="59"/>
    </location>
</feature>
<proteinExistence type="inferred from homology"/>
<gene>
    <name evidence="6" type="ORF">FPY71_11765</name>
</gene>